<accession>W7YLD8</accession>
<keyword evidence="2" id="KW-1185">Reference proteome</keyword>
<dbReference type="RefSeq" id="WP_036649081.1">
    <property type="nucleotide sequence ID" value="NZ_BAVZ01000007.1"/>
</dbReference>
<dbReference type="Proteomes" id="UP000019364">
    <property type="component" value="Unassembled WGS sequence"/>
</dbReference>
<dbReference type="OrthoDB" id="2610319at2"/>
<dbReference type="EMBL" id="BAVZ01000007">
    <property type="protein sequence ID" value="GAF08558.1"/>
    <property type="molecule type" value="Genomic_DNA"/>
</dbReference>
<name>W7YLD8_9BACL</name>
<organism evidence="1 2">
    <name type="scientific">Paenibacillus pini JCM 16418</name>
    <dbReference type="NCBI Taxonomy" id="1236976"/>
    <lineage>
        <taxon>Bacteria</taxon>
        <taxon>Bacillati</taxon>
        <taxon>Bacillota</taxon>
        <taxon>Bacilli</taxon>
        <taxon>Bacillales</taxon>
        <taxon>Paenibacillaceae</taxon>
        <taxon>Paenibacillus</taxon>
    </lineage>
</organism>
<protein>
    <submittedName>
        <fullName evidence="1">Uncharacterized protein</fullName>
    </submittedName>
</protein>
<evidence type="ECO:0000313" key="2">
    <source>
        <dbReference type="Proteomes" id="UP000019364"/>
    </source>
</evidence>
<comment type="caution">
    <text evidence="1">The sequence shown here is derived from an EMBL/GenBank/DDBJ whole genome shotgun (WGS) entry which is preliminary data.</text>
</comment>
<reference evidence="1 2" key="1">
    <citation type="journal article" date="2014" name="Genome Announc.">
        <title>Draft Genome Sequence of Paenibacillus pini JCM 16418T, Isolated from the Rhizosphere of Pine Tree.</title>
        <authorList>
            <person name="Yuki M."/>
            <person name="Oshima K."/>
            <person name="Suda W."/>
            <person name="Oshida Y."/>
            <person name="Kitamura K."/>
            <person name="Iida Y."/>
            <person name="Hattori M."/>
            <person name="Ohkuma M."/>
        </authorList>
    </citation>
    <scope>NUCLEOTIDE SEQUENCE [LARGE SCALE GENOMIC DNA]</scope>
    <source>
        <strain evidence="1 2">JCM 16418</strain>
    </source>
</reference>
<dbReference type="AlphaFoldDB" id="W7YLD8"/>
<proteinExistence type="predicted"/>
<evidence type="ECO:0000313" key="1">
    <source>
        <dbReference type="EMBL" id="GAF08558.1"/>
    </source>
</evidence>
<sequence length="157" mass="18246">MYLESFDKYQMREQLEHYEGDHDLCAKALSWSELAQSHLNLAHLLLEEGLCKPSLIVAHMAVKAKLKQIYLQVAGMIPPEQWLFDDLVSHTREVTKINMETELFLNTLCFISEEDHLSFLDGMSQNHVVTMLQRLEEILASMNNQVMDMKVKVQLHM</sequence>
<gene>
    <name evidence="1" type="ORF">JCM16418_2641</name>
</gene>